<protein>
    <submittedName>
        <fullName evidence="1">Uncharacterized protein</fullName>
    </submittedName>
</protein>
<dbReference type="EMBL" id="MU274921">
    <property type="protein sequence ID" value="KAI0086878.1"/>
    <property type="molecule type" value="Genomic_DNA"/>
</dbReference>
<evidence type="ECO:0000313" key="1">
    <source>
        <dbReference type="EMBL" id="KAI0086878.1"/>
    </source>
</evidence>
<keyword evidence="2" id="KW-1185">Reference proteome</keyword>
<organism evidence="1 2">
    <name type="scientific">Irpex rosettiformis</name>
    <dbReference type="NCBI Taxonomy" id="378272"/>
    <lineage>
        <taxon>Eukaryota</taxon>
        <taxon>Fungi</taxon>
        <taxon>Dikarya</taxon>
        <taxon>Basidiomycota</taxon>
        <taxon>Agaricomycotina</taxon>
        <taxon>Agaricomycetes</taxon>
        <taxon>Polyporales</taxon>
        <taxon>Irpicaceae</taxon>
        <taxon>Irpex</taxon>
    </lineage>
</organism>
<name>A0ACB8TXS1_9APHY</name>
<proteinExistence type="predicted"/>
<sequence>MQGGSYHDSDGSSEREQAHDDDDEENNDRTVRQADYGSVWIDDNEEEELIDKENRDPNASQRGVEEVRDEAHFKGKERDEAHSKDRE</sequence>
<accession>A0ACB8TXS1</accession>
<dbReference type="Proteomes" id="UP001055072">
    <property type="component" value="Unassembled WGS sequence"/>
</dbReference>
<comment type="caution">
    <text evidence="1">The sequence shown here is derived from an EMBL/GenBank/DDBJ whole genome shotgun (WGS) entry which is preliminary data.</text>
</comment>
<gene>
    <name evidence="1" type="ORF">BDY19DRAFT_995620</name>
</gene>
<evidence type="ECO:0000313" key="2">
    <source>
        <dbReference type="Proteomes" id="UP001055072"/>
    </source>
</evidence>
<reference evidence="1" key="1">
    <citation type="journal article" date="2021" name="Environ. Microbiol.">
        <title>Gene family expansions and transcriptome signatures uncover fungal adaptations to wood decay.</title>
        <authorList>
            <person name="Hage H."/>
            <person name="Miyauchi S."/>
            <person name="Viragh M."/>
            <person name="Drula E."/>
            <person name="Min B."/>
            <person name="Chaduli D."/>
            <person name="Navarro D."/>
            <person name="Favel A."/>
            <person name="Norest M."/>
            <person name="Lesage-Meessen L."/>
            <person name="Balint B."/>
            <person name="Merenyi Z."/>
            <person name="de Eugenio L."/>
            <person name="Morin E."/>
            <person name="Martinez A.T."/>
            <person name="Baldrian P."/>
            <person name="Stursova M."/>
            <person name="Martinez M.J."/>
            <person name="Novotny C."/>
            <person name="Magnuson J.K."/>
            <person name="Spatafora J.W."/>
            <person name="Maurice S."/>
            <person name="Pangilinan J."/>
            <person name="Andreopoulos W."/>
            <person name="LaButti K."/>
            <person name="Hundley H."/>
            <person name="Na H."/>
            <person name="Kuo A."/>
            <person name="Barry K."/>
            <person name="Lipzen A."/>
            <person name="Henrissat B."/>
            <person name="Riley R."/>
            <person name="Ahrendt S."/>
            <person name="Nagy L.G."/>
            <person name="Grigoriev I.V."/>
            <person name="Martin F."/>
            <person name="Rosso M.N."/>
        </authorList>
    </citation>
    <scope>NUCLEOTIDE SEQUENCE</scope>
    <source>
        <strain evidence="1">CBS 384.51</strain>
    </source>
</reference>